<evidence type="ECO:0000313" key="5">
    <source>
        <dbReference type="Proteomes" id="UP001143400"/>
    </source>
</evidence>
<name>A0A9W6MTH3_9HYPH</name>
<reference evidence="3 4" key="2">
    <citation type="submission" date="2021-01" db="EMBL/GenBank/DDBJ databases">
        <title>Genomic Encyclopedia of Type Strains, Phase IV (KMG-IV): sequencing the most valuable type-strain genomes for metagenomic binning, comparative biology and taxonomic classification.</title>
        <authorList>
            <person name="Goeker M."/>
        </authorList>
    </citation>
    <scope>NUCLEOTIDE SEQUENCE [LARGE SCALE GENOMIC DNA]</scope>
    <source>
        <strain evidence="3 4">DSM 6130</strain>
    </source>
</reference>
<proteinExistence type="predicted"/>
<dbReference type="Proteomes" id="UP001143400">
    <property type="component" value="Unassembled WGS sequence"/>
</dbReference>
<dbReference type="Proteomes" id="UP000758856">
    <property type="component" value="Unassembled WGS sequence"/>
</dbReference>
<evidence type="ECO:0000313" key="3">
    <source>
        <dbReference type="EMBL" id="MBM7852905.1"/>
    </source>
</evidence>
<dbReference type="RefSeq" id="WP_204951350.1">
    <property type="nucleotide sequence ID" value="NZ_BSFF01000003.1"/>
</dbReference>
<evidence type="ECO:0000313" key="2">
    <source>
        <dbReference type="EMBL" id="GLK57116.1"/>
    </source>
</evidence>
<dbReference type="EMBL" id="JAFBCY010000003">
    <property type="protein sequence ID" value="MBM7852905.1"/>
    <property type="molecule type" value="Genomic_DNA"/>
</dbReference>
<keyword evidence="1" id="KW-1133">Transmembrane helix</keyword>
<dbReference type="AlphaFoldDB" id="A0A9W6MTH3"/>
<gene>
    <name evidence="2" type="ORF">GCM10008170_31350</name>
    <name evidence="3" type="ORF">JOD31_003147</name>
</gene>
<evidence type="ECO:0000313" key="4">
    <source>
        <dbReference type="Proteomes" id="UP000758856"/>
    </source>
</evidence>
<feature type="transmembrane region" description="Helical" evidence="1">
    <location>
        <begin position="47"/>
        <end position="66"/>
    </location>
</feature>
<sequence length="67" mass="7519">MPVEIFFIPLLLLVIYFIVALSARFGDMKDGITTKWSEEHLGPTLRLFGPLFGAMLVLFALMALFGE</sequence>
<keyword evidence="1" id="KW-0472">Membrane</keyword>
<reference evidence="2" key="1">
    <citation type="journal article" date="2014" name="Int. J. Syst. Evol. Microbiol.">
        <title>Complete genome sequence of Corynebacterium casei LMG S-19264T (=DSM 44701T), isolated from a smear-ripened cheese.</title>
        <authorList>
            <consortium name="US DOE Joint Genome Institute (JGI-PGF)"/>
            <person name="Walter F."/>
            <person name="Albersmeier A."/>
            <person name="Kalinowski J."/>
            <person name="Ruckert C."/>
        </authorList>
    </citation>
    <scope>NUCLEOTIDE SEQUENCE</scope>
    <source>
        <strain evidence="2">VKM B-1606</strain>
    </source>
</reference>
<reference evidence="2" key="3">
    <citation type="submission" date="2023-01" db="EMBL/GenBank/DDBJ databases">
        <authorList>
            <person name="Sun Q."/>
            <person name="Evtushenko L."/>
        </authorList>
    </citation>
    <scope>NUCLEOTIDE SEQUENCE</scope>
    <source>
        <strain evidence="2">VKM B-1606</strain>
    </source>
</reference>
<organism evidence="2 5">
    <name type="scientific">Methylopila capsulata</name>
    <dbReference type="NCBI Taxonomy" id="61654"/>
    <lineage>
        <taxon>Bacteria</taxon>
        <taxon>Pseudomonadati</taxon>
        <taxon>Pseudomonadota</taxon>
        <taxon>Alphaproteobacteria</taxon>
        <taxon>Hyphomicrobiales</taxon>
        <taxon>Methylopilaceae</taxon>
        <taxon>Methylopila</taxon>
    </lineage>
</organism>
<dbReference type="EMBL" id="BSFF01000003">
    <property type="protein sequence ID" value="GLK57116.1"/>
    <property type="molecule type" value="Genomic_DNA"/>
</dbReference>
<keyword evidence="4" id="KW-1185">Reference proteome</keyword>
<accession>A0A9W6MTH3</accession>
<feature type="transmembrane region" description="Helical" evidence="1">
    <location>
        <begin position="6"/>
        <end position="26"/>
    </location>
</feature>
<keyword evidence="1" id="KW-0812">Transmembrane</keyword>
<evidence type="ECO:0000256" key="1">
    <source>
        <dbReference type="SAM" id="Phobius"/>
    </source>
</evidence>
<protein>
    <submittedName>
        <fullName evidence="2">Uncharacterized protein</fullName>
    </submittedName>
</protein>
<comment type="caution">
    <text evidence="2">The sequence shown here is derived from an EMBL/GenBank/DDBJ whole genome shotgun (WGS) entry which is preliminary data.</text>
</comment>